<dbReference type="EMBL" id="RHHU01000016">
    <property type="protein sequence ID" value="RNB81105.1"/>
    <property type="molecule type" value="Genomic_DNA"/>
</dbReference>
<gene>
    <name evidence="1" type="ORF">EDM59_23200</name>
</gene>
<evidence type="ECO:0000313" key="2">
    <source>
        <dbReference type="Proteomes" id="UP000269573"/>
    </source>
</evidence>
<evidence type="ECO:0000313" key="1">
    <source>
        <dbReference type="EMBL" id="RNB81105.1"/>
    </source>
</evidence>
<comment type="caution">
    <text evidence="1">The sequence shown here is derived from an EMBL/GenBank/DDBJ whole genome shotgun (WGS) entry which is preliminary data.</text>
</comment>
<reference evidence="1 2" key="1">
    <citation type="submission" date="2018-10" db="EMBL/GenBank/DDBJ databases">
        <title>Phylogenomics of Brevibacillus.</title>
        <authorList>
            <person name="Dunlap C."/>
        </authorList>
    </citation>
    <scope>NUCLEOTIDE SEQUENCE [LARGE SCALE GENOMIC DNA]</scope>
    <source>
        <strain evidence="1 2">JCM 15774</strain>
    </source>
</reference>
<dbReference type="Proteomes" id="UP000269573">
    <property type="component" value="Unassembled WGS sequence"/>
</dbReference>
<sequence length="216" mass="24226">MTRKFRVIWNRPPTINGEDNELGTLLVPPTIEYSAVDSEGNTFTFTEYLNGKEIRSFTSTAGQNYTVQISHDAWIRLDLDVQHQIKIKATDSAGLSSERIYTFTRTETHIEFMFNLDSPDVQGHFILDGMPQRVLVTLERYIPEGAEIQSVKVCNNALDASPTWEDATSAVKANRGFVFTNTNKTAANWAINIWVIIAKGTATERVRLNGYGGAFD</sequence>
<proteinExistence type="predicted"/>
<organism evidence="1 2">
    <name type="scientific">Brevibacillus nitrificans</name>
    <dbReference type="NCBI Taxonomy" id="651560"/>
    <lineage>
        <taxon>Bacteria</taxon>
        <taxon>Bacillati</taxon>
        <taxon>Bacillota</taxon>
        <taxon>Bacilli</taxon>
        <taxon>Bacillales</taxon>
        <taxon>Paenibacillaceae</taxon>
        <taxon>Brevibacillus</taxon>
    </lineage>
</organism>
<keyword evidence="2" id="KW-1185">Reference proteome</keyword>
<name>A0A3M8D1N7_9BACL</name>
<protein>
    <submittedName>
        <fullName evidence="1">Uncharacterized protein</fullName>
    </submittedName>
</protein>
<dbReference type="AlphaFoldDB" id="A0A3M8D1N7"/>
<accession>A0A3M8D1N7</accession>